<reference evidence="7" key="1">
    <citation type="submission" date="2017-04" db="EMBL/GenBank/DDBJ databases">
        <authorList>
            <person name="Varghese N."/>
            <person name="Submissions S."/>
        </authorList>
    </citation>
    <scope>NUCLEOTIDE SEQUENCE [LARGE SCALE GENOMIC DNA]</scope>
    <source>
        <strain evidence="7">RKEM611</strain>
    </source>
</reference>
<accession>A0A1Y6BQV4</accession>
<proteinExistence type="inferred from homology"/>
<keyword evidence="7" id="KW-1185">Reference proteome</keyword>
<organism evidence="6 7">
    <name type="scientific">Pseudobacteriovorax antillogorgiicola</name>
    <dbReference type="NCBI Taxonomy" id="1513793"/>
    <lineage>
        <taxon>Bacteria</taxon>
        <taxon>Pseudomonadati</taxon>
        <taxon>Bdellovibrionota</taxon>
        <taxon>Oligoflexia</taxon>
        <taxon>Oligoflexales</taxon>
        <taxon>Pseudobacteriovoracaceae</taxon>
        <taxon>Pseudobacteriovorax</taxon>
    </lineage>
</organism>
<dbReference type="GO" id="GO:0005886">
    <property type="term" value="C:plasma membrane"/>
    <property type="evidence" value="ECO:0007669"/>
    <property type="project" value="UniProtKB-SubCell"/>
</dbReference>
<evidence type="ECO:0000313" key="6">
    <source>
        <dbReference type="EMBL" id="SMF16245.1"/>
    </source>
</evidence>
<sequence>MEILAYLSLLLVGMTLSIIGGGGSILTVPIFVYLFGLAADVSTSYSLFIVGLSAAVGAFQYYKEGLINFRVGATFAAPAFLGVFLVRRFVVPAIPDSVDLAIIELTKDQLILSVFAIIMLLASVSMLRGRKDPGIQQGDSKPPLNYPLIVAEGLLVGGVTGFVGAGGGFLIIPALVILAKLPMKEAVATSLMIITIKSLLGFTGDLGQIPIDWTFLLSSSAISVLGIIVGGRIAKLIPGEKLKKGFGVFVLIMGTFMILQQLAS</sequence>
<dbReference type="InterPro" id="IPR051598">
    <property type="entry name" value="TSUP/Inactive_protease-like"/>
</dbReference>
<feature type="transmembrane region" description="Helical" evidence="5">
    <location>
        <begin position="215"/>
        <end position="234"/>
    </location>
</feature>
<dbReference type="RefSeq" id="WP_132318102.1">
    <property type="nucleotide sequence ID" value="NZ_FWZT01000006.1"/>
</dbReference>
<comment type="similarity">
    <text evidence="5">Belongs to the 4-toluene sulfonate uptake permease (TSUP) (TC 2.A.102) family.</text>
</comment>
<dbReference type="PANTHER" id="PTHR43701:SF2">
    <property type="entry name" value="MEMBRANE TRANSPORTER PROTEIN YJNA-RELATED"/>
    <property type="match status" value="1"/>
</dbReference>
<feature type="transmembrane region" description="Helical" evidence="5">
    <location>
        <begin position="186"/>
        <end position="203"/>
    </location>
</feature>
<keyword evidence="3 5" id="KW-1133">Transmembrane helix</keyword>
<feature type="transmembrane region" description="Helical" evidence="5">
    <location>
        <begin position="45"/>
        <end position="62"/>
    </location>
</feature>
<feature type="transmembrane region" description="Helical" evidence="5">
    <location>
        <begin position="246"/>
        <end position="263"/>
    </location>
</feature>
<feature type="transmembrane region" description="Helical" evidence="5">
    <location>
        <begin position="148"/>
        <end position="179"/>
    </location>
</feature>
<dbReference type="EMBL" id="FWZT01000006">
    <property type="protein sequence ID" value="SMF16245.1"/>
    <property type="molecule type" value="Genomic_DNA"/>
</dbReference>
<dbReference type="Proteomes" id="UP000192907">
    <property type="component" value="Unassembled WGS sequence"/>
</dbReference>
<dbReference type="PANTHER" id="PTHR43701">
    <property type="entry name" value="MEMBRANE TRANSPORTER PROTEIN MJ0441-RELATED"/>
    <property type="match status" value="1"/>
</dbReference>
<evidence type="ECO:0000256" key="5">
    <source>
        <dbReference type="RuleBase" id="RU363041"/>
    </source>
</evidence>
<feature type="transmembrane region" description="Helical" evidence="5">
    <location>
        <begin position="68"/>
        <end position="90"/>
    </location>
</feature>
<evidence type="ECO:0000256" key="1">
    <source>
        <dbReference type="ARBA" id="ARBA00004141"/>
    </source>
</evidence>
<evidence type="ECO:0000256" key="3">
    <source>
        <dbReference type="ARBA" id="ARBA00022989"/>
    </source>
</evidence>
<keyword evidence="2 5" id="KW-0812">Transmembrane</keyword>
<feature type="transmembrane region" description="Helical" evidence="5">
    <location>
        <begin position="6"/>
        <end position="33"/>
    </location>
</feature>
<dbReference type="AlphaFoldDB" id="A0A1Y6BQV4"/>
<dbReference type="InterPro" id="IPR002781">
    <property type="entry name" value="TM_pro_TauE-like"/>
</dbReference>
<gene>
    <name evidence="6" type="ORF">SAMN06296036_10623</name>
</gene>
<evidence type="ECO:0000256" key="2">
    <source>
        <dbReference type="ARBA" id="ARBA00022692"/>
    </source>
</evidence>
<dbReference type="STRING" id="1513793.SAMN06296036_10623"/>
<evidence type="ECO:0000313" key="7">
    <source>
        <dbReference type="Proteomes" id="UP000192907"/>
    </source>
</evidence>
<name>A0A1Y6BQV4_9BACT</name>
<keyword evidence="4 5" id="KW-0472">Membrane</keyword>
<dbReference type="Pfam" id="PF01925">
    <property type="entry name" value="TauE"/>
    <property type="match status" value="1"/>
</dbReference>
<evidence type="ECO:0000256" key="4">
    <source>
        <dbReference type="ARBA" id="ARBA00023136"/>
    </source>
</evidence>
<feature type="transmembrane region" description="Helical" evidence="5">
    <location>
        <begin position="110"/>
        <end position="128"/>
    </location>
</feature>
<comment type="subcellular location">
    <subcellularLocation>
        <location evidence="5">Cell membrane</location>
        <topology evidence="5">Multi-pass membrane protein</topology>
    </subcellularLocation>
    <subcellularLocation>
        <location evidence="1">Membrane</location>
        <topology evidence="1">Multi-pass membrane protein</topology>
    </subcellularLocation>
</comment>
<dbReference type="OrthoDB" id="8559161at2"/>
<keyword evidence="5" id="KW-1003">Cell membrane</keyword>
<protein>
    <recommendedName>
        <fullName evidence="5">Probable membrane transporter protein</fullName>
    </recommendedName>
</protein>